<dbReference type="InterPro" id="IPR036259">
    <property type="entry name" value="MFS_trans_sf"/>
</dbReference>
<comment type="subcellular location">
    <subcellularLocation>
        <location evidence="1">Cell membrane</location>
        <topology evidence="1">Multi-pass membrane protein</topology>
    </subcellularLocation>
</comment>
<feature type="region of interest" description="Disordered" evidence="9">
    <location>
        <begin position="1"/>
        <end position="24"/>
    </location>
</feature>
<evidence type="ECO:0000256" key="10">
    <source>
        <dbReference type="SAM" id="Phobius"/>
    </source>
</evidence>
<evidence type="ECO:0000256" key="5">
    <source>
        <dbReference type="ARBA" id="ARBA00022692"/>
    </source>
</evidence>
<feature type="domain" description="Major facilitator superfamily (MFS) profile" evidence="11">
    <location>
        <begin position="37"/>
        <end position="484"/>
    </location>
</feature>
<dbReference type="GO" id="GO:0046677">
    <property type="term" value="P:response to antibiotic"/>
    <property type="evidence" value="ECO:0007669"/>
    <property type="project" value="UniProtKB-KW"/>
</dbReference>
<feature type="transmembrane region" description="Helical" evidence="10">
    <location>
        <begin position="132"/>
        <end position="153"/>
    </location>
</feature>
<evidence type="ECO:0000256" key="4">
    <source>
        <dbReference type="ARBA" id="ARBA00022475"/>
    </source>
</evidence>
<comment type="caution">
    <text evidence="12">The sequence shown here is derived from an EMBL/GenBank/DDBJ whole genome shotgun (WGS) entry which is preliminary data.</text>
</comment>
<comment type="similarity">
    <text evidence="2">Belongs to the major facilitator superfamily. EmrB family.</text>
</comment>
<dbReference type="RefSeq" id="WP_145910240.1">
    <property type="nucleotide sequence ID" value="NZ_BAAAMZ010000009.1"/>
</dbReference>
<dbReference type="OrthoDB" id="9781469at2"/>
<feature type="transmembrane region" description="Helical" evidence="10">
    <location>
        <begin position="249"/>
        <end position="272"/>
    </location>
</feature>
<dbReference type="GO" id="GO:0005886">
    <property type="term" value="C:plasma membrane"/>
    <property type="evidence" value="ECO:0007669"/>
    <property type="project" value="UniProtKB-SubCell"/>
</dbReference>
<dbReference type="AlphaFoldDB" id="A0A561T7A4"/>
<dbReference type="Pfam" id="PF07690">
    <property type="entry name" value="MFS_1"/>
    <property type="match status" value="1"/>
</dbReference>
<feature type="region of interest" description="Disordered" evidence="9">
    <location>
        <begin position="487"/>
        <end position="512"/>
    </location>
</feature>
<dbReference type="Gene3D" id="1.20.1720.10">
    <property type="entry name" value="Multidrug resistance protein D"/>
    <property type="match status" value="1"/>
</dbReference>
<feature type="transmembrane region" description="Helical" evidence="10">
    <location>
        <begin position="356"/>
        <end position="375"/>
    </location>
</feature>
<feature type="transmembrane region" description="Helical" evidence="10">
    <location>
        <begin position="165"/>
        <end position="186"/>
    </location>
</feature>
<dbReference type="PROSITE" id="PS50850">
    <property type="entry name" value="MFS"/>
    <property type="match status" value="1"/>
</dbReference>
<dbReference type="Gene3D" id="1.20.1250.20">
    <property type="entry name" value="MFS general substrate transporter like domains"/>
    <property type="match status" value="1"/>
</dbReference>
<evidence type="ECO:0000256" key="6">
    <source>
        <dbReference type="ARBA" id="ARBA00022989"/>
    </source>
</evidence>
<feature type="transmembrane region" description="Helical" evidence="10">
    <location>
        <begin position="103"/>
        <end position="126"/>
    </location>
</feature>
<keyword evidence="6 10" id="KW-1133">Transmembrane helix</keyword>
<dbReference type="InterPro" id="IPR004638">
    <property type="entry name" value="EmrB-like"/>
</dbReference>
<dbReference type="PANTHER" id="PTHR42718">
    <property type="entry name" value="MAJOR FACILITATOR SUPERFAMILY MULTIDRUG TRANSPORTER MFSC"/>
    <property type="match status" value="1"/>
</dbReference>
<evidence type="ECO:0000256" key="9">
    <source>
        <dbReference type="SAM" id="MobiDB-lite"/>
    </source>
</evidence>
<dbReference type="CDD" id="cd17321">
    <property type="entry name" value="MFS_MMR_MDR_like"/>
    <property type="match status" value="1"/>
</dbReference>
<dbReference type="InterPro" id="IPR020846">
    <property type="entry name" value="MFS_dom"/>
</dbReference>
<evidence type="ECO:0000256" key="8">
    <source>
        <dbReference type="ARBA" id="ARBA00023251"/>
    </source>
</evidence>
<dbReference type="Proteomes" id="UP000317940">
    <property type="component" value="Unassembled WGS sequence"/>
</dbReference>
<keyword evidence="3" id="KW-0813">Transport</keyword>
<evidence type="ECO:0000256" key="7">
    <source>
        <dbReference type="ARBA" id="ARBA00023136"/>
    </source>
</evidence>
<gene>
    <name evidence="12" type="ORF">FHX73_14476</name>
</gene>
<evidence type="ECO:0000259" key="11">
    <source>
        <dbReference type="PROSITE" id="PS50850"/>
    </source>
</evidence>
<feature type="transmembrane region" description="Helical" evidence="10">
    <location>
        <begin position="293"/>
        <end position="316"/>
    </location>
</feature>
<dbReference type="EMBL" id="VIWT01000004">
    <property type="protein sequence ID" value="TWF82993.1"/>
    <property type="molecule type" value="Genomic_DNA"/>
</dbReference>
<feature type="transmembrane region" description="Helical" evidence="10">
    <location>
        <begin position="381"/>
        <end position="407"/>
    </location>
</feature>
<proteinExistence type="inferred from homology"/>
<feature type="compositionally biased region" description="Basic and acidic residues" evidence="9">
    <location>
        <begin position="1"/>
        <end position="11"/>
    </location>
</feature>
<keyword evidence="4" id="KW-1003">Cell membrane</keyword>
<name>A0A561T7A4_9ACTN</name>
<evidence type="ECO:0000313" key="12">
    <source>
        <dbReference type="EMBL" id="TWF82993.1"/>
    </source>
</evidence>
<dbReference type="PRINTS" id="PR01036">
    <property type="entry name" value="TCRTETB"/>
</dbReference>
<keyword evidence="7 10" id="KW-0472">Membrane</keyword>
<dbReference type="NCBIfam" id="TIGR00711">
    <property type="entry name" value="efflux_EmrB"/>
    <property type="match status" value="1"/>
</dbReference>
<feature type="transmembrane region" description="Helical" evidence="10">
    <location>
        <begin position="192"/>
        <end position="213"/>
    </location>
</feature>
<dbReference type="GO" id="GO:0022857">
    <property type="term" value="F:transmembrane transporter activity"/>
    <property type="evidence" value="ECO:0007669"/>
    <property type="project" value="InterPro"/>
</dbReference>
<feature type="compositionally biased region" description="Low complexity" evidence="9">
    <location>
        <begin position="487"/>
        <end position="497"/>
    </location>
</feature>
<organism evidence="12 13">
    <name type="scientific">Kitasatospora viridis</name>
    <dbReference type="NCBI Taxonomy" id="281105"/>
    <lineage>
        <taxon>Bacteria</taxon>
        <taxon>Bacillati</taxon>
        <taxon>Actinomycetota</taxon>
        <taxon>Actinomycetes</taxon>
        <taxon>Kitasatosporales</taxon>
        <taxon>Streptomycetaceae</taxon>
        <taxon>Kitasatospora</taxon>
    </lineage>
</organism>
<reference evidence="12 13" key="1">
    <citation type="submission" date="2019-06" db="EMBL/GenBank/DDBJ databases">
        <title>Sequencing the genomes of 1000 actinobacteria strains.</title>
        <authorList>
            <person name="Klenk H.-P."/>
        </authorList>
    </citation>
    <scope>NUCLEOTIDE SEQUENCE [LARGE SCALE GENOMIC DNA]</scope>
    <source>
        <strain evidence="12 13">DSM 44826</strain>
    </source>
</reference>
<keyword evidence="5 10" id="KW-0812">Transmembrane</keyword>
<feature type="transmembrane region" description="Helical" evidence="10">
    <location>
        <begin position="428"/>
        <end position="448"/>
    </location>
</feature>
<sequence>MPTGDREKDGQHQTSRAAPPGPGARLTAAAASRPGITLLATCLGLFLGQVDTTAINLALPAIHRDLSGGISSMQWVVDAYNVTFAALLLTGGTLGDRFGRRRLFRIGVTVFVLGSLLCALAVNLPMLLAGRVMQGMGSGMMLPQSLAILATAFPERRERNRAMAAWSIVAGSGLAAGPTLGGLLVQTLGWNSIFWVNLPIGLTALVLSFRHVPESRNPQARSLDLPGQLLAAVTLGLLTFIAVDGHNLGWLSVSTLLCAAVCVACLLGFLWTESRSPSPMVPLHLIRRGQLPVASIVAMCMTFGMYGLFMLISLAFQQERGTSALVAGLEMLPLPVVFTLLSPTVGKMVNRHGPRLPMTAGMLLMGLGLLIYAVVGADANLAVIELAFVIVGIGLALNTGPVVGVAVSAVPGELAGLASGIANLSRMLGATLGVAVQGTVLAIVGHNASHGPEFVHGLRVAILVGCAAEFLGAVVAFYGVNRTKGSAAEPAAPAASPTVSRPTGALKESPAK</sequence>
<accession>A0A561T7A4</accession>
<feature type="transmembrane region" description="Helical" evidence="10">
    <location>
        <begin position="322"/>
        <end position="344"/>
    </location>
</feature>
<protein>
    <submittedName>
        <fullName evidence="12">EmrB/QacA subfamily drug resistance transporter</fullName>
    </submittedName>
</protein>
<feature type="transmembrane region" description="Helical" evidence="10">
    <location>
        <begin position="225"/>
        <end position="243"/>
    </location>
</feature>
<dbReference type="InterPro" id="IPR011701">
    <property type="entry name" value="MFS"/>
</dbReference>
<evidence type="ECO:0000256" key="1">
    <source>
        <dbReference type="ARBA" id="ARBA00004651"/>
    </source>
</evidence>
<dbReference type="PANTHER" id="PTHR42718:SF9">
    <property type="entry name" value="MAJOR FACILITATOR SUPERFAMILY MULTIDRUG TRANSPORTER MFSC"/>
    <property type="match status" value="1"/>
</dbReference>
<evidence type="ECO:0000256" key="3">
    <source>
        <dbReference type="ARBA" id="ARBA00022448"/>
    </source>
</evidence>
<keyword evidence="8" id="KW-0046">Antibiotic resistance</keyword>
<dbReference type="SUPFAM" id="SSF103473">
    <property type="entry name" value="MFS general substrate transporter"/>
    <property type="match status" value="1"/>
</dbReference>
<keyword evidence="13" id="KW-1185">Reference proteome</keyword>
<feature type="transmembrane region" description="Helical" evidence="10">
    <location>
        <begin position="460"/>
        <end position="480"/>
    </location>
</feature>
<evidence type="ECO:0000256" key="2">
    <source>
        <dbReference type="ARBA" id="ARBA00008537"/>
    </source>
</evidence>
<evidence type="ECO:0000313" key="13">
    <source>
        <dbReference type="Proteomes" id="UP000317940"/>
    </source>
</evidence>